<dbReference type="STRING" id="1443111.Z949_836"/>
<protein>
    <submittedName>
        <fullName evidence="2">Putative transposase</fullName>
    </submittedName>
</protein>
<name>A0A420DJX7_9RHOB</name>
<dbReference type="SMART" id="SM01321">
    <property type="entry name" value="Y1_Tnp"/>
    <property type="match status" value="1"/>
</dbReference>
<dbReference type="EMBL" id="RAQK01000002">
    <property type="protein sequence ID" value="RKE94498.1"/>
    <property type="molecule type" value="Genomic_DNA"/>
</dbReference>
<dbReference type="PANTHER" id="PTHR36966:SF1">
    <property type="entry name" value="REP-ASSOCIATED TYROSINE TRANSPOSASE"/>
    <property type="match status" value="1"/>
</dbReference>
<keyword evidence="3" id="KW-1185">Reference proteome</keyword>
<evidence type="ECO:0000313" key="3">
    <source>
        <dbReference type="Proteomes" id="UP000284407"/>
    </source>
</evidence>
<dbReference type="OrthoDB" id="9794403at2"/>
<dbReference type="InterPro" id="IPR002686">
    <property type="entry name" value="Transposase_17"/>
</dbReference>
<dbReference type="Proteomes" id="UP000284407">
    <property type="component" value="Unassembled WGS sequence"/>
</dbReference>
<reference evidence="2 3" key="1">
    <citation type="submission" date="2018-09" db="EMBL/GenBank/DDBJ databases">
        <title>Genomic Encyclopedia of Archaeal and Bacterial Type Strains, Phase II (KMG-II): from individual species to whole genera.</title>
        <authorList>
            <person name="Goeker M."/>
        </authorList>
    </citation>
    <scope>NUCLEOTIDE SEQUENCE [LARGE SCALE GENOMIC DNA]</scope>
    <source>
        <strain evidence="2 3">DSM 11458</strain>
    </source>
</reference>
<feature type="domain" description="Transposase IS200-like" evidence="1">
    <location>
        <begin position="9"/>
        <end position="131"/>
    </location>
</feature>
<dbReference type="GO" id="GO:0004803">
    <property type="term" value="F:transposase activity"/>
    <property type="evidence" value="ECO:0007669"/>
    <property type="project" value="InterPro"/>
</dbReference>
<evidence type="ECO:0000259" key="1">
    <source>
        <dbReference type="SMART" id="SM01321"/>
    </source>
</evidence>
<sequence>MPNYIRPRRPGACIFLTITLAQRGSSTLVERIAILRQAVRATMETRPFRVDAWVVLPDHMHCVWTLPEGDAEYSQRVQSIKARFSRQLPMGQRRASHIARREKGIWQRRFWEHHIRDAADFENHIAYCWHNPVKHGYVDDVSDWPYSSWHRDHGRKQSEA</sequence>
<dbReference type="PANTHER" id="PTHR36966">
    <property type="entry name" value="REP-ASSOCIATED TYROSINE TRANSPOSASE"/>
    <property type="match status" value="1"/>
</dbReference>
<dbReference type="Gene3D" id="3.30.70.1290">
    <property type="entry name" value="Transposase IS200-like"/>
    <property type="match status" value="1"/>
</dbReference>
<dbReference type="GO" id="GO:0006313">
    <property type="term" value="P:DNA transposition"/>
    <property type="evidence" value="ECO:0007669"/>
    <property type="project" value="InterPro"/>
</dbReference>
<gene>
    <name evidence="2" type="ORF">C8N30_3626</name>
</gene>
<dbReference type="Pfam" id="PF01797">
    <property type="entry name" value="Y1_Tnp"/>
    <property type="match status" value="1"/>
</dbReference>
<dbReference type="SUPFAM" id="SSF143422">
    <property type="entry name" value="Transposase IS200-like"/>
    <property type="match status" value="1"/>
</dbReference>
<dbReference type="InterPro" id="IPR036515">
    <property type="entry name" value="Transposase_17_sf"/>
</dbReference>
<dbReference type="AlphaFoldDB" id="A0A420DJX7"/>
<comment type="caution">
    <text evidence="2">The sequence shown here is derived from an EMBL/GenBank/DDBJ whole genome shotgun (WGS) entry which is preliminary data.</text>
</comment>
<accession>A0A420DJX7</accession>
<organism evidence="2 3">
    <name type="scientific">Sulfitobacter guttiformis</name>
    <dbReference type="NCBI Taxonomy" id="74349"/>
    <lineage>
        <taxon>Bacteria</taxon>
        <taxon>Pseudomonadati</taxon>
        <taxon>Pseudomonadota</taxon>
        <taxon>Alphaproteobacteria</taxon>
        <taxon>Rhodobacterales</taxon>
        <taxon>Roseobacteraceae</taxon>
        <taxon>Sulfitobacter</taxon>
    </lineage>
</organism>
<dbReference type="GO" id="GO:0043565">
    <property type="term" value="F:sequence-specific DNA binding"/>
    <property type="evidence" value="ECO:0007669"/>
    <property type="project" value="TreeGrafter"/>
</dbReference>
<proteinExistence type="predicted"/>
<dbReference type="NCBIfam" id="NF047646">
    <property type="entry name" value="REP_Tyr_transpos"/>
    <property type="match status" value="1"/>
</dbReference>
<evidence type="ECO:0000313" key="2">
    <source>
        <dbReference type="EMBL" id="RKE94498.1"/>
    </source>
</evidence>
<dbReference type="RefSeq" id="WP_025061467.1">
    <property type="nucleotide sequence ID" value="NZ_RAQK01000002.1"/>
</dbReference>
<dbReference type="InterPro" id="IPR052715">
    <property type="entry name" value="RAYT_transposase"/>
</dbReference>